<organism evidence="1 2">
    <name type="scientific">Streptomyces subrutilus</name>
    <dbReference type="NCBI Taxonomy" id="36818"/>
    <lineage>
        <taxon>Bacteria</taxon>
        <taxon>Bacillati</taxon>
        <taxon>Actinomycetota</taxon>
        <taxon>Actinomycetes</taxon>
        <taxon>Kitasatosporales</taxon>
        <taxon>Streptomycetaceae</taxon>
        <taxon>Streptomyces</taxon>
    </lineage>
</organism>
<keyword evidence="2" id="KW-1185">Reference proteome</keyword>
<name>A0A1E5P0L7_9ACTN</name>
<accession>A0A1E5P0L7</accession>
<dbReference type="AlphaFoldDB" id="A0A1E5P0L7"/>
<dbReference type="EMBL" id="MEHK01000002">
    <property type="protein sequence ID" value="OEJ22574.1"/>
    <property type="molecule type" value="Genomic_DNA"/>
</dbReference>
<dbReference type="OrthoDB" id="4001768at2"/>
<proteinExistence type="predicted"/>
<gene>
    <name evidence="1" type="ORF">BGK67_34240</name>
</gene>
<comment type="caution">
    <text evidence="1">The sequence shown here is derived from an EMBL/GenBank/DDBJ whole genome shotgun (WGS) entry which is preliminary data.</text>
</comment>
<evidence type="ECO:0000313" key="2">
    <source>
        <dbReference type="Proteomes" id="UP000095705"/>
    </source>
</evidence>
<sequence length="188" mass="21021">MVDGLLLDFKSTKHPFARGLSKQTANQLIGYLLLDTTDHYQIDTLGLYLTRSGVLASWPVEEYLSLLGTCRRDLAVLRTVVAELLAGCQADAIPYDQEEEDQANELLERLVPVIEAGHCPVCAQPLPASARRPRLYCSRWCTGRASTIRKRQNPVPGRSAAAVPHPRKEVLDPAEDWMVVSLTPRFRR</sequence>
<dbReference type="RefSeq" id="WP_069924621.1">
    <property type="nucleotide sequence ID" value="NZ_MEHK01000002.1"/>
</dbReference>
<evidence type="ECO:0000313" key="1">
    <source>
        <dbReference type="EMBL" id="OEJ22574.1"/>
    </source>
</evidence>
<protein>
    <submittedName>
        <fullName evidence="1">Uncharacterized protein</fullName>
    </submittedName>
</protein>
<dbReference type="Proteomes" id="UP000095705">
    <property type="component" value="Unassembled WGS sequence"/>
</dbReference>
<reference evidence="1 2" key="1">
    <citation type="submission" date="2016-08" db="EMBL/GenBank/DDBJ databases">
        <title>The complete genome of Streptomyces subrutilus 10-1-1.</title>
        <authorList>
            <person name="Chen X."/>
        </authorList>
    </citation>
    <scope>NUCLEOTIDE SEQUENCE [LARGE SCALE GENOMIC DNA]</scope>
    <source>
        <strain evidence="1 2">10-1-1</strain>
    </source>
</reference>